<dbReference type="RefSeq" id="WP_154439238.1">
    <property type="nucleotide sequence ID" value="NZ_JAHLPJ010000001.1"/>
</dbReference>
<dbReference type="InterPro" id="IPR010298">
    <property type="entry name" value="YacP-like"/>
</dbReference>
<comment type="caution">
    <text evidence="1">The sequence shown here is derived from an EMBL/GenBank/DDBJ whole genome shotgun (WGS) entry which is preliminary data.</text>
</comment>
<organism evidence="1 2">
    <name type="scientific">Tissierella pigra</name>
    <dbReference type="NCBI Taxonomy" id="2607614"/>
    <lineage>
        <taxon>Bacteria</taxon>
        <taxon>Bacillati</taxon>
        <taxon>Bacillota</taxon>
        <taxon>Tissierellia</taxon>
        <taxon>Tissierellales</taxon>
        <taxon>Tissierellaceae</taxon>
        <taxon>Tissierella</taxon>
    </lineage>
</organism>
<dbReference type="PANTHER" id="PTHR34547:SF1">
    <property type="entry name" value="YACP-LIKE NYN DOMAIN PROTEIN"/>
    <property type="match status" value="1"/>
</dbReference>
<gene>
    <name evidence="1" type="ORF">FYJ83_04970</name>
</gene>
<dbReference type="Proteomes" id="UP000469523">
    <property type="component" value="Unassembled WGS sequence"/>
</dbReference>
<dbReference type="AlphaFoldDB" id="A0A6N7XX38"/>
<sequence length="180" mass="21149">MAKRNKKIKEYLFVDGYNIINSWDRFNNLKKAHLEEARNELIEIMMEYKHYSGIEVIVVFDAHLVKGNYGAQESHNGLEVIYTKENETADQYIEKKLDEIGRIKTVRVATSDWMEQQIILGRGGTRVSARELEMEIFNQKKLMKRKRSNENKKNDLLLGRLDEETIKRLNNLISNSNDLD</sequence>
<dbReference type="PANTHER" id="PTHR34547">
    <property type="entry name" value="YACP-LIKE NYN DOMAIN PROTEIN"/>
    <property type="match status" value="1"/>
</dbReference>
<evidence type="ECO:0000313" key="2">
    <source>
        <dbReference type="Proteomes" id="UP000469523"/>
    </source>
</evidence>
<reference evidence="1 2" key="1">
    <citation type="submission" date="2019-09" db="EMBL/GenBank/DDBJ databases">
        <title>In-depth cultivation of the pig gut microbiome towards novel bacterial diversity and tailored functional studies.</title>
        <authorList>
            <person name="Wylensek D."/>
            <person name="Hitch T.C.A."/>
            <person name="Clavel T."/>
        </authorList>
    </citation>
    <scope>NUCLEOTIDE SEQUENCE [LARGE SCALE GENOMIC DNA]</scope>
    <source>
        <strain evidence="1 2">WCA3-693-APC-4?</strain>
    </source>
</reference>
<dbReference type="EMBL" id="VUNQ01000008">
    <property type="protein sequence ID" value="MSU00818.1"/>
    <property type="molecule type" value="Genomic_DNA"/>
</dbReference>
<accession>A0A6N7XX38</accession>
<keyword evidence="2" id="KW-1185">Reference proteome</keyword>
<dbReference type="CDD" id="cd10912">
    <property type="entry name" value="PIN_YacP-like"/>
    <property type="match status" value="1"/>
</dbReference>
<name>A0A6N7XX38_9FIRM</name>
<evidence type="ECO:0000313" key="1">
    <source>
        <dbReference type="EMBL" id="MSU00818.1"/>
    </source>
</evidence>
<dbReference type="Pfam" id="PF05991">
    <property type="entry name" value="NYN_YacP"/>
    <property type="match status" value="1"/>
</dbReference>
<protein>
    <submittedName>
        <fullName evidence="1">NYN domain-containing protein</fullName>
    </submittedName>
</protein>
<proteinExistence type="predicted"/>